<dbReference type="EC" id="2.7.11.1" evidence="1"/>
<proteinExistence type="predicted"/>
<keyword evidence="3 4" id="KW-0067">ATP-binding</keyword>
<dbReference type="AlphaFoldDB" id="A0A1J4JSS2"/>
<sequence>MSITVANRFLLRKKLGSGSFGEVFEAEDLVTKKIVAVKIEPFNVESPQIPHEAEIYKLLSPSSLFDLVDTSKLTKSGKGRPNSENSNLDNSNISHDPNLRVNSNVSGSPEFYGEGSDRAYRFIAMEYLGFSLEHLFNICHQRFTLKTVLMIVEQSLSIVEYLHKKNLLYRDIKPDNFVIGRGNNLNKIYLIDYGLSTSYIDPETNQHIEYKENMPIVGTARYASINALLGRQQSRRDDLLALGYMFIYFLKGTLPWAGITHNNGNNYDNYNNYNYMNNNNFNTNKNCHNPNNSHFKAICEMKQKTSLQSLCANLPTPFLRYMEAVGSLQFGEEPKYSEYRAMFRQLFVKFGSSYDYVYDWSNNETFLNELSQFNNEVCPPKIHKPPVSPRLFPPTPREKRLMKERKLQKCQTSQSQVETQKNNEQNVTNNSALNASSAPTMPPSVTFNLPSRSSPRFSTTRKCQKSPRLPPILQPPNHTRIGSQKQHLDPISTSTNINGLKPLNKLNPVDNSQTGSNNNSNTDNESENETENESVSPDEILNSQTNDKRNDNPDDAAVKLNKMTPENDSNPVSNGRNIHKKGSKSGQGNKYSMLTGQHNKIITLSRPQSTRASQRRRDNSVPPQENPRMKASPLAPRGSHLYPAMNSPMPPVHLPSPNQARKLPVNIKQSVESLREA</sequence>
<comment type="caution">
    <text evidence="7">The sequence shown here is derived from an EMBL/GenBank/DDBJ whole genome shotgun (WGS) entry which is preliminary data.</text>
</comment>
<feature type="domain" description="Protein kinase" evidence="6">
    <location>
        <begin position="9"/>
        <end position="319"/>
    </location>
</feature>
<evidence type="ECO:0000256" key="3">
    <source>
        <dbReference type="ARBA" id="ARBA00022840"/>
    </source>
</evidence>
<feature type="compositionally biased region" description="Low complexity" evidence="5">
    <location>
        <begin position="511"/>
        <end position="523"/>
    </location>
</feature>
<dbReference type="InterPro" id="IPR011009">
    <property type="entry name" value="Kinase-like_dom_sf"/>
</dbReference>
<dbReference type="SMART" id="SM00220">
    <property type="entry name" value="S_TKc"/>
    <property type="match status" value="1"/>
</dbReference>
<feature type="compositionally biased region" description="Low complexity" evidence="5">
    <location>
        <begin position="450"/>
        <end position="461"/>
    </location>
</feature>
<dbReference type="InterPro" id="IPR017441">
    <property type="entry name" value="Protein_kinase_ATP_BS"/>
</dbReference>
<organism evidence="7 8">
    <name type="scientific">Tritrichomonas foetus</name>
    <dbReference type="NCBI Taxonomy" id="1144522"/>
    <lineage>
        <taxon>Eukaryota</taxon>
        <taxon>Metamonada</taxon>
        <taxon>Parabasalia</taxon>
        <taxon>Tritrichomonadida</taxon>
        <taxon>Tritrichomonadidae</taxon>
        <taxon>Tritrichomonas</taxon>
    </lineage>
</organism>
<dbReference type="CDD" id="cd14016">
    <property type="entry name" value="STKc_CK1"/>
    <property type="match status" value="1"/>
</dbReference>
<feature type="binding site" evidence="4">
    <location>
        <position position="38"/>
    </location>
    <ligand>
        <name>ATP</name>
        <dbReference type="ChEBI" id="CHEBI:30616"/>
    </ligand>
</feature>
<protein>
    <recommendedName>
        <fullName evidence="1">non-specific serine/threonine protein kinase</fullName>
        <ecNumber evidence="1">2.7.11.1</ecNumber>
    </recommendedName>
</protein>
<feature type="compositionally biased region" description="Polar residues" evidence="5">
    <location>
        <begin position="82"/>
        <end position="101"/>
    </location>
</feature>
<dbReference type="PROSITE" id="PS50011">
    <property type="entry name" value="PROTEIN_KINASE_DOM"/>
    <property type="match status" value="1"/>
</dbReference>
<evidence type="ECO:0000256" key="2">
    <source>
        <dbReference type="ARBA" id="ARBA00022741"/>
    </source>
</evidence>
<dbReference type="EMBL" id="MLAK01000880">
    <property type="protein sequence ID" value="OHT02161.1"/>
    <property type="molecule type" value="Genomic_DNA"/>
</dbReference>
<evidence type="ECO:0000313" key="7">
    <source>
        <dbReference type="EMBL" id="OHT02161.1"/>
    </source>
</evidence>
<evidence type="ECO:0000259" key="6">
    <source>
        <dbReference type="PROSITE" id="PS50011"/>
    </source>
</evidence>
<dbReference type="InterPro" id="IPR008271">
    <property type="entry name" value="Ser/Thr_kinase_AS"/>
</dbReference>
<reference evidence="7" key="1">
    <citation type="submission" date="2016-10" db="EMBL/GenBank/DDBJ databases">
        <authorList>
            <person name="Benchimol M."/>
            <person name="Almeida L.G."/>
            <person name="Vasconcelos A.T."/>
            <person name="Perreira-Neves A."/>
            <person name="Rosa I.A."/>
            <person name="Tasca T."/>
            <person name="Bogo M.R."/>
            <person name="de Souza W."/>
        </authorList>
    </citation>
    <scope>NUCLEOTIDE SEQUENCE [LARGE SCALE GENOMIC DNA]</scope>
    <source>
        <strain evidence="7">K</strain>
    </source>
</reference>
<dbReference type="Pfam" id="PF00069">
    <property type="entry name" value="Pkinase"/>
    <property type="match status" value="1"/>
</dbReference>
<dbReference type="PROSITE" id="PS00108">
    <property type="entry name" value="PROTEIN_KINASE_ST"/>
    <property type="match status" value="1"/>
</dbReference>
<dbReference type="PROSITE" id="PS00107">
    <property type="entry name" value="PROTEIN_KINASE_ATP"/>
    <property type="match status" value="1"/>
</dbReference>
<feature type="region of interest" description="Disordered" evidence="5">
    <location>
        <begin position="75"/>
        <end position="101"/>
    </location>
</feature>
<dbReference type="RefSeq" id="XP_068355297.1">
    <property type="nucleotide sequence ID" value="XM_068507593.1"/>
</dbReference>
<keyword evidence="8" id="KW-1185">Reference proteome</keyword>
<feature type="compositionally biased region" description="Polar residues" evidence="5">
    <location>
        <begin position="476"/>
        <end position="498"/>
    </location>
</feature>
<dbReference type="GeneID" id="94842297"/>
<evidence type="ECO:0000313" key="8">
    <source>
        <dbReference type="Proteomes" id="UP000179807"/>
    </source>
</evidence>
<evidence type="ECO:0000256" key="4">
    <source>
        <dbReference type="PROSITE-ProRule" id="PRU10141"/>
    </source>
</evidence>
<feature type="compositionally biased region" description="Polar residues" evidence="5">
    <location>
        <begin position="410"/>
        <end position="449"/>
    </location>
</feature>
<dbReference type="VEuPathDB" id="TrichDB:TRFO_30868"/>
<dbReference type="GO" id="GO:0004674">
    <property type="term" value="F:protein serine/threonine kinase activity"/>
    <property type="evidence" value="ECO:0007669"/>
    <property type="project" value="UniProtKB-EC"/>
</dbReference>
<name>A0A1J4JSS2_9EUKA</name>
<dbReference type="Proteomes" id="UP000179807">
    <property type="component" value="Unassembled WGS sequence"/>
</dbReference>
<dbReference type="OrthoDB" id="4185642at2759"/>
<feature type="compositionally biased region" description="Polar residues" evidence="5">
    <location>
        <begin position="564"/>
        <end position="576"/>
    </location>
</feature>
<feature type="compositionally biased region" description="Polar residues" evidence="5">
    <location>
        <begin position="584"/>
        <end position="612"/>
    </location>
</feature>
<dbReference type="InterPro" id="IPR000719">
    <property type="entry name" value="Prot_kinase_dom"/>
</dbReference>
<evidence type="ECO:0000256" key="1">
    <source>
        <dbReference type="ARBA" id="ARBA00012513"/>
    </source>
</evidence>
<gene>
    <name evidence="7" type="primary">ckl12</name>
    <name evidence="7" type="ORF">TRFO_30868</name>
</gene>
<dbReference type="PANTHER" id="PTHR11909">
    <property type="entry name" value="CASEIN KINASE-RELATED"/>
    <property type="match status" value="1"/>
</dbReference>
<accession>A0A1J4JSS2</accession>
<dbReference type="SUPFAM" id="SSF56112">
    <property type="entry name" value="Protein kinase-like (PK-like)"/>
    <property type="match status" value="1"/>
</dbReference>
<keyword evidence="2 4" id="KW-0547">Nucleotide-binding</keyword>
<feature type="compositionally biased region" description="Polar residues" evidence="5">
    <location>
        <begin position="667"/>
        <end position="677"/>
    </location>
</feature>
<feature type="region of interest" description="Disordered" evidence="5">
    <location>
        <begin position="410"/>
        <end position="677"/>
    </location>
</feature>
<dbReference type="Gene3D" id="1.10.510.10">
    <property type="entry name" value="Transferase(Phosphotransferase) domain 1"/>
    <property type="match status" value="1"/>
</dbReference>
<dbReference type="GO" id="GO:0005524">
    <property type="term" value="F:ATP binding"/>
    <property type="evidence" value="ECO:0007669"/>
    <property type="project" value="UniProtKB-UniRule"/>
</dbReference>
<dbReference type="InterPro" id="IPR050235">
    <property type="entry name" value="CK1_Ser-Thr_kinase"/>
</dbReference>
<evidence type="ECO:0000256" key="5">
    <source>
        <dbReference type="SAM" id="MobiDB-lite"/>
    </source>
</evidence>